<evidence type="ECO:0000256" key="6">
    <source>
        <dbReference type="HAMAP-Rule" id="MF_00600"/>
    </source>
</evidence>
<dbReference type="Gene3D" id="3.30.260.10">
    <property type="entry name" value="TCP-1-like chaperonin intermediate domain"/>
    <property type="match status" value="1"/>
</dbReference>
<dbReference type="InterPro" id="IPR002423">
    <property type="entry name" value="Cpn60/GroEL/TCP-1"/>
</dbReference>
<evidence type="ECO:0000313" key="10">
    <source>
        <dbReference type="EMBL" id="MCA9382288.1"/>
    </source>
</evidence>
<dbReference type="PRINTS" id="PR00298">
    <property type="entry name" value="CHAPERONIN60"/>
</dbReference>
<dbReference type="InterPro" id="IPR018370">
    <property type="entry name" value="Chaperonin_Cpn60_CS"/>
</dbReference>
<comment type="function">
    <text evidence="6 8">Together with its co-chaperonin GroES, plays an essential role in assisting protein folding. The GroEL-GroES system forms a nano-cage that allows encapsulation of the non-native substrate proteins and provides a physical environment optimized to promote and accelerate protein folding.</text>
</comment>
<dbReference type="Proteomes" id="UP000782843">
    <property type="component" value="Unassembled WGS sequence"/>
</dbReference>
<evidence type="ECO:0000313" key="11">
    <source>
        <dbReference type="Proteomes" id="UP000782843"/>
    </source>
</evidence>
<comment type="subcellular location">
    <subcellularLocation>
        <location evidence="6">Cytoplasm</location>
    </subcellularLocation>
</comment>
<dbReference type="Gene3D" id="1.10.560.10">
    <property type="entry name" value="GroEL-like equatorial domain"/>
    <property type="match status" value="1"/>
</dbReference>
<dbReference type="PANTHER" id="PTHR45633">
    <property type="entry name" value="60 KDA HEAT SHOCK PROTEIN, MITOCHONDRIAL"/>
    <property type="match status" value="1"/>
</dbReference>
<dbReference type="NCBIfam" id="NF009489">
    <property type="entry name" value="PRK12851.1"/>
    <property type="match status" value="1"/>
</dbReference>
<dbReference type="NCBIfam" id="TIGR02348">
    <property type="entry name" value="GroEL"/>
    <property type="match status" value="1"/>
</dbReference>
<evidence type="ECO:0000256" key="1">
    <source>
        <dbReference type="ARBA" id="ARBA00006607"/>
    </source>
</evidence>
<feature type="binding site" evidence="6">
    <location>
        <begin position="86"/>
        <end position="90"/>
    </location>
    <ligand>
        <name>ATP</name>
        <dbReference type="ChEBI" id="CHEBI:30616"/>
    </ligand>
</feature>
<proteinExistence type="inferred from homology"/>
<feature type="region of interest" description="Disordered" evidence="9">
    <location>
        <begin position="524"/>
        <end position="546"/>
    </location>
</feature>
<name>A0A955RI67_9BACT</name>
<evidence type="ECO:0000256" key="9">
    <source>
        <dbReference type="SAM" id="MobiDB-lite"/>
    </source>
</evidence>
<dbReference type="FunFam" id="3.50.7.10:FF:000001">
    <property type="entry name" value="60 kDa chaperonin"/>
    <property type="match status" value="1"/>
</dbReference>
<evidence type="ECO:0000256" key="3">
    <source>
        <dbReference type="ARBA" id="ARBA00022840"/>
    </source>
</evidence>
<dbReference type="InterPro" id="IPR001844">
    <property type="entry name" value="Cpn60/GroEL"/>
</dbReference>
<dbReference type="Gene3D" id="3.50.7.10">
    <property type="entry name" value="GroEL"/>
    <property type="match status" value="1"/>
</dbReference>
<dbReference type="GO" id="GO:0016853">
    <property type="term" value="F:isomerase activity"/>
    <property type="evidence" value="ECO:0007669"/>
    <property type="project" value="UniProtKB-KW"/>
</dbReference>
<dbReference type="CDD" id="cd03344">
    <property type="entry name" value="GroEL"/>
    <property type="match status" value="1"/>
</dbReference>
<feature type="binding site" evidence="6">
    <location>
        <position position="415"/>
    </location>
    <ligand>
        <name>ATP</name>
        <dbReference type="ChEBI" id="CHEBI:30616"/>
    </ligand>
</feature>
<sequence>MAKQIVFDEDARKKLKSGVDKIANAVKVTLGPKGRNVALSKSYGSPQITKDGVTIAKEIDLADNIENMGAQLIKEASEKTVDVVGDGTTTVVALAQAMVGEGFKNVAAGANPMEVKRGIEKGVQAVVAELKKMSVQISDKEDIKKVATISANNDSEIGEMIANVMDKVGKDGVITVEDGQTFGLVERYTEGMQFDKGYISPYFITDTDKLDVVIEDPYILITEQKISAIKDLLPIVEKIANTGKKDLVIIAEDVEGEALATLIVNKLRGILNVVAVKAPGFGDRRKEMLEDIAVLTGGVVISEDMGRKLESAEMDDLGRAKKVIVSKEETTVVEGAGKKSDIDKRVDTIRKNIEMSTSDYDTEKLQERMAKLSGGVAVLEVGAATEVELKERKDRIEDALSATRAAVEEGVVPGGGVALLMAKKALDNLKVEDNDEKVGVTILANALEAPLRQIALNAGRVDSGVVVNEVINTGKGYDARNDKFVDMMEAGIIDPVKVERLVLENSASIAEMLITTEAVVVDEPKDDKDDEGGMPAGMGGGMPGMM</sequence>
<accession>A0A955RI67</accession>
<comment type="subunit">
    <text evidence="6 8">Forms a cylinder of 14 subunits composed of two heptameric rings stacked back-to-back. Interacts with the co-chaperonin GroES.</text>
</comment>
<keyword evidence="5 6" id="KW-0413">Isomerase</keyword>
<dbReference type="GO" id="GO:0051082">
    <property type="term" value="F:unfolded protein binding"/>
    <property type="evidence" value="ECO:0007669"/>
    <property type="project" value="UniProtKB-UniRule"/>
</dbReference>
<dbReference type="Pfam" id="PF00118">
    <property type="entry name" value="Cpn60_TCP1"/>
    <property type="match status" value="1"/>
</dbReference>
<evidence type="ECO:0000256" key="7">
    <source>
        <dbReference type="RuleBase" id="RU000418"/>
    </source>
</evidence>
<dbReference type="InterPro" id="IPR027410">
    <property type="entry name" value="TCP-1-like_intermed_sf"/>
</dbReference>
<dbReference type="PROSITE" id="PS00296">
    <property type="entry name" value="CHAPERONINS_CPN60"/>
    <property type="match status" value="1"/>
</dbReference>
<dbReference type="SUPFAM" id="SSF48592">
    <property type="entry name" value="GroEL equatorial domain-like"/>
    <property type="match status" value="1"/>
</dbReference>
<feature type="binding site" evidence="6">
    <location>
        <position position="494"/>
    </location>
    <ligand>
        <name>ATP</name>
        <dbReference type="ChEBI" id="CHEBI:30616"/>
    </ligand>
</feature>
<feature type="compositionally biased region" description="Gly residues" evidence="9">
    <location>
        <begin position="534"/>
        <end position="546"/>
    </location>
</feature>
<feature type="binding site" evidence="6">
    <location>
        <begin position="29"/>
        <end position="32"/>
    </location>
    <ligand>
        <name>ATP</name>
        <dbReference type="ChEBI" id="CHEBI:30616"/>
    </ligand>
</feature>
<gene>
    <name evidence="6 10" type="primary">groL</name>
    <name evidence="6" type="synonym">groEL</name>
    <name evidence="10" type="ORF">KC660_02670</name>
</gene>
<dbReference type="InterPro" id="IPR027413">
    <property type="entry name" value="GROEL-like_equatorial_sf"/>
</dbReference>
<reference evidence="10" key="2">
    <citation type="journal article" date="2021" name="Microbiome">
        <title>Successional dynamics and alternative stable states in a saline activated sludge microbial community over 9 years.</title>
        <authorList>
            <person name="Wang Y."/>
            <person name="Ye J."/>
            <person name="Ju F."/>
            <person name="Liu L."/>
            <person name="Boyd J.A."/>
            <person name="Deng Y."/>
            <person name="Parks D.H."/>
            <person name="Jiang X."/>
            <person name="Yin X."/>
            <person name="Woodcroft B.J."/>
            <person name="Tyson G.W."/>
            <person name="Hugenholtz P."/>
            <person name="Polz M.F."/>
            <person name="Zhang T."/>
        </authorList>
    </citation>
    <scope>NUCLEOTIDE SEQUENCE</scope>
    <source>
        <strain evidence="10">HKST-UBA10</strain>
    </source>
</reference>
<keyword evidence="2 6" id="KW-0547">Nucleotide-binding</keyword>
<dbReference type="GO" id="GO:0140662">
    <property type="term" value="F:ATP-dependent protein folding chaperone"/>
    <property type="evidence" value="ECO:0007669"/>
    <property type="project" value="InterPro"/>
</dbReference>
<evidence type="ECO:0000256" key="5">
    <source>
        <dbReference type="ARBA" id="ARBA00023235"/>
    </source>
</evidence>
<evidence type="ECO:0000256" key="8">
    <source>
        <dbReference type="RuleBase" id="RU000419"/>
    </source>
</evidence>
<comment type="caution">
    <text evidence="6">Lacks conserved residue(s) required for the propagation of feature annotation.</text>
</comment>
<dbReference type="NCBIfam" id="NF000592">
    <property type="entry name" value="PRK00013.1"/>
    <property type="match status" value="1"/>
</dbReference>
<dbReference type="EMBL" id="JAGQLG010000100">
    <property type="protein sequence ID" value="MCA9382288.1"/>
    <property type="molecule type" value="Genomic_DNA"/>
</dbReference>
<dbReference type="SUPFAM" id="SSF54849">
    <property type="entry name" value="GroEL-intermediate domain like"/>
    <property type="match status" value="1"/>
</dbReference>
<dbReference type="NCBIfam" id="NF009488">
    <property type="entry name" value="PRK12850.1"/>
    <property type="match status" value="1"/>
</dbReference>
<keyword evidence="4 6" id="KW-0143">Chaperone</keyword>
<feature type="binding site" evidence="6">
    <location>
        <position position="50"/>
    </location>
    <ligand>
        <name>ATP</name>
        <dbReference type="ChEBI" id="CHEBI:30616"/>
    </ligand>
</feature>
<dbReference type="InterPro" id="IPR027409">
    <property type="entry name" value="GroEL-like_apical_dom_sf"/>
</dbReference>
<keyword evidence="3 6" id="KW-0067">ATP-binding</keyword>
<dbReference type="EC" id="5.6.1.7" evidence="6"/>
<dbReference type="GO" id="GO:0005737">
    <property type="term" value="C:cytoplasm"/>
    <property type="evidence" value="ECO:0007669"/>
    <property type="project" value="UniProtKB-SubCell"/>
</dbReference>
<dbReference type="HAMAP" id="MF_00600">
    <property type="entry name" value="CH60"/>
    <property type="match status" value="1"/>
</dbReference>
<keyword evidence="6" id="KW-0963">Cytoplasm</keyword>
<dbReference type="NCBIfam" id="NF009487">
    <property type="entry name" value="PRK12849.1"/>
    <property type="match status" value="1"/>
</dbReference>
<evidence type="ECO:0000256" key="2">
    <source>
        <dbReference type="ARBA" id="ARBA00022741"/>
    </source>
</evidence>
<comment type="similarity">
    <text evidence="1 6 7">Belongs to the chaperonin (HSP60) family.</text>
</comment>
<dbReference type="AlphaFoldDB" id="A0A955RI67"/>
<reference evidence="10" key="1">
    <citation type="submission" date="2020-04" db="EMBL/GenBank/DDBJ databases">
        <authorList>
            <person name="Zhang T."/>
        </authorList>
    </citation>
    <scope>NUCLEOTIDE SEQUENCE</scope>
    <source>
        <strain evidence="10">HKST-UBA10</strain>
    </source>
</reference>
<protein>
    <recommendedName>
        <fullName evidence="6">Chaperonin GroEL</fullName>
        <ecNumber evidence="6">5.6.1.7</ecNumber>
    </recommendedName>
    <alternativeName>
        <fullName evidence="6">60 kDa chaperonin</fullName>
    </alternativeName>
    <alternativeName>
        <fullName evidence="6">Chaperonin-60</fullName>
        <shortName evidence="6">Cpn60</shortName>
    </alternativeName>
</protein>
<comment type="caution">
    <text evidence="10">The sequence shown here is derived from an EMBL/GenBank/DDBJ whole genome shotgun (WGS) entry which is preliminary data.</text>
</comment>
<dbReference type="GO" id="GO:0005524">
    <property type="term" value="F:ATP binding"/>
    <property type="evidence" value="ECO:0007669"/>
    <property type="project" value="UniProtKB-UniRule"/>
</dbReference>
<dbReference type="GO" id="GO:0042026">
    <property type="term" value="P:protein refolding"/>
    <property type="evidence" value="ECO:0007669"/>
    <property type="project" value="UniProtKB-UniRule"/>
</dbReference>
<organism evidence="10 11">
    <name type="scientific">Candidatus Dojkabacteria bacterium</name>
    <dbReference type="NCBI Taxonomy" id="2099670"/>
    <lineage>
        <taxon>Bacteria</taxon>
        <taxon>Candidatus Dojkabacteria</taxon>
    </lineage>
</organism>
<evidence type="ECO:0000256" key="4">
    <source>
        <dbReference type="ARBA" id="ARBA00023186"/>
    </source>
</evidence>
<dbReference type="SUPFAM" id="SSF52029">
    <property type="entry name" value="GroEL apical domain-like"/>
    <property type="match status" value="1"/>
</dbReference>